<name>A0AAW4PW87_9EURY</name>
<keyword evidence="1" id="KW-0812">Transmembrane</keyword>
<dbReference type="RefSeq" id="WP_220619329.1">
    <property type="nucleotide sequence ID" value="NZ_RKLR01000006.1"/>
</dbReference>
<evidence type="ECO:0000313" key="2">
    <source>
        <dbReference type="EMBL" id="MBX0324374.1"/>
    </source>
</evidence>
<proteinExistence type="predicted"/>
<keyword evidence="1" id="KW-1133">Transmembrane helix</keyword>
<dbReference type="InterPro" id="IPR008407">
    <property type="entry name" value="Brnchd-chn_aa_trnsp_AzlD"/>
</dbReference>
<accession>A0AAW4PW87</accession>
<organism evidence="2 3">
    <name type="scientific">Haloarcula rubra</name>
    <dbReference type="NCBI Taxonomy" id="2487747"/>
    <lineage>
        <taxon>Archaea</taxon>
        <taxon>Methanobacteriati</taxon>
        <taxon>Methanobacteriota</taxon>
        <taxon>Stenosarchaea group</taxon>
        <taxon>Halobacteria</taxon>
        <taxon>Halobacteriales</taxon>
        <taxon>Haloarculaceae</taxon>
        <taxon>Haloarcula</taxon>
    </lineage>
</organism>
<comment type="caution">
    <text evidence="2">The sequence shown here is derived from an EMBL/GenBank/DDBJ whole genome shotgun (WGS) entry which is preliminary data.</text>
</comment>
<protein>
    <submittedName>
        <fullName evidence="2">AzlD domain-containing protein</fullName>
    </submittedName>
</protein>
<gene>
    <name evidence="2" type="ORF">EGH21_15190</name>
</gene>
<feature type="transmembrane region" description="Helical" evidence="1">
    <location>
        <begin position="6"/>
        <end position="31"/>
    </location>
</feature>
<dbReference type="Pfam" id="PF05437">
    <property type="entry name" value="AzlD"/>
    <property type="match status" value="1"/>
</dbReference>
<dbReference type="AlphaFoldDB" id="A0AAW4PW87"/>
<feature type="transmembrane region" description="Helical" evidence="1">
    <location>
        <begin position="68"/>
        <end position="98"/>
    </location>
</feature>
<dbReference type="Proteomes" id="UP001430377">
    <property type="component" value="Unassembled WGS sequence"/>
</dbReference>
<evidence type="ECO:0000313" key="3">
    <source>
        <dbReference type="Proteomes" id="UP001430377"/>
    </source>
</evidence>
<reference evidence="2 3" key="1">
    <citation type="submission" date="2021-06" db="EMBL/GenBank/DDBJ databases">
        <title>Halomicroarcula sp. a new haloarchaeum isolated from saline soil.</title>
        <authorList>
            <person name="Duran-Viseras A."/>
            <person name="Sanchez-Porro C."/>
            <person name="Ventosa A."/>
        </authorList>
    </citation>
    <scope>NUCLEOTIDE SEQUENCE [LARGE SCALE GENOMIC DNA]</scope>
    <source>
        <strain evidence="2 3">F13</strain>
    </source>
</reference>
<sequence>MVAEVSLTAVMVVFGMSVVTFATKAGGFWAIDRIEPGQSTRDALDALPGGIIVSILTIRLLEGGPAEWVAGIVVVLVARSTENVLIALIAGMGTLVLVRWGRTGF</sequence>
<keyword evidence="3" id="KW-1185">Reference proteome</keyword>
<keyword evidence="1" id="KW-0472">Membrane</keyword>
<evidence type="ECO:0000256" key="1">
    <source>
        <dbReference type="SAM" id="Phobius"/>
    </source>
</evidence>
<dbReference type="EMBL" id="RKLR01000006">
    <property type="protein sequence ID" value="MBX0324374.1"/>
    <property type="molecule type" value="Genomic_DNA"/>
</dbReference>